<reference evidence="2" key="1">
    <citation type="submission" date="2023-10" db="EMBL/GenBank/DDBJ databases">
        <title>Genome assembly of Pristionchus species.</title>
        <authorList>
            <person name="Yoshida K."/>
            <person name="Sommer R.J."/>
        </authorList>
    </citation>
    <scope>NUCLEOTIDE SEQUENCE</scope>
    <source>
        <strain evidence="2">RS5133</strain>
    </source>
</reference>
<dbReference type="Proteomes" id="UP001432322">
    <property type="component" value="Unassembled WGS sequence"/>
</dbReference>
<accession>A0AAV5WFY0</accession>
<evidence type="ECO:0000256" key="1">
    <source>
        <dbReference type="SAM" id="MobiDB-lite"/>
    </source>
</evidence>
<feature type="region of interest" description="Disordered" evidence="1">
    <location>
        <begin position="1"/>
        <end position="21"/>
    </location>
</feature>
<name>A0AAV5WFY0_9BILA</name>
<gene>
    <name evidence="2" type="ORF">PFISCL1PPCAC_20682</name>
</gene>
<keyword evidence="3" id="KW-1185">Reference proteome</keyword>
<evidence type="ECO:0000313" key="3">
    <source>
        <dbReference type="Proteomes" id="UP001432322"/>
    </source>
</evidence>
<evidence type="ECO:0000313" key="2">
    <source>
        <dbReference type="EMBL" id="GMT29385.1"/>
    </source>
</evidence>
<dbReference type="EMBL" id="BTSY01000005">
    <property type="protein sequence ID" value="GMT29385.1"/>
    <property type="molecule type" value="Genomic_DNA"/>
</dbReference>
<feature type="compositionally biased region" description="Low complexity" evidence="1">
    <location>
        <begin position="11"/>
        <end position="21"/>
    </location>
</feature>
<comment type="caution">
    <text evidence="2">The sequence shown here is derived from an EMBL/GenBank/DDBJ whole genome shotgun (WGS) entry which is preliminary data.</text>
</comment>
<feature type="region of interest" description="Disordered" evidence="1">
    <location>
        <begin position="53"/>
        <end position="76"/>
    </location>
</feature>
<organism evidence="2 3">
    <name type="scientific">Pristionchus fissidentatus</name>
    <dbReference type="NCBI Taxonomy" id="1538716"/>
    <lineage>
        <taxon>Eukaryota</taxon>
        <taxon>Metazoa</taxon>
        <taxon>Ecdysozoa</taxon>
        <taxon>Nematoda</taxon>
        <taxon>Chromadorea</taxon>
        <taxon>Rhabditida</taxon>
        <taxon>Rhabditina</taxon>
        <taxon>Diplogasteromorpha</taxon>
        <taxon>Diplogasteroidea</taxon>
        <taxon>Neodiplogasteridae</taxon>
        <taxon>Pristionchus</taxon>
    </lineage>
</organism>
<feature type="non-terminal residue" evidence="2">
    <location>
        <position position="76"/>
    </location>
</feature>
<proteinExistence type="predicted"/>
<dbReference type="AlphaFoldDB" id="A0AAV5WFY0"/>
<sequence length="76" mass="8280">MLVFSSILSPTRASTSFSTSQSVQQLRRKKSILEETLETYGVDASRPLTLARRTDSIASSSGRTQKVYDNGPGLEA</sequence>
<protein>
    <submittedName>
        <fullName evidence="2">Uncharacterized protein</fullName>
    </submittedName>
</protein>